<protein>
    <submittedName>
        <fullName evidence="1">Uncharacterized protein</fullName>
    </submittedName>
</protein>
<dbReference type="Proteomes" id="UP000808349">
    <property type="component" value="Unassembled WGS sequence"/>
</dbReference>
<dbReference type="AlphaFoldDB" id="A0A9D7XDF6"/>
<comment type="caution">
    <text evidence="1">The sequence shown here is derived from an EMBL/GenBank/DDBJ whole genome shotgun (WGS) entry which is preliminary data.</text>
</comment>
<evidence type="ECO:0000313" key="2">
    <source>
        <dbReference type="Proteomes" id="UP000808349"/>
    </source>
</evidence>
<reference evidence="1 2" key="1">
    <citation type="submission" date="2020-10" db="EMBL/GenBank/DDBJ databases">
        <title>Connecting structure to function with the recovery of over 1000 high-quality activated sludge metagenome-assembled genomes encoding full-length rRNA genes using long-read sequencing.</title>
        <authorList>
            <person name="Singleton C.M."/>
            <person name="Petriglieri F."/>
            <person name="Kristensen J.M."/>
            <person name="Kirkegaard R.H."/>
            <person name="Michaelsen T.Y."/>
            <person name="Andersen M.H."/>
            <person name="Karst S.M."/>
            <person name="Dueholm M.S."/>
            <person name="Nielsen P.H."/>
            <person name="Albertsen M."/>
        </authorList>
    </citation>
    <scope>NUCLEOTIDE SEQUENCE [LARGE SCALE GENOMIC DNA]</scope>
    <source>
        <strain evidence="1">Ribe_18-Q3-R11-54_BAT3C.373</strain>
    </source>
</reference>
<sequence length="70" mass="7932">MRDLVLIYLLLFSCVESGLILAKCPGAENCDDVYVFCSLDVMNGFSFNTPSKTRVTYWSSFSIGPFEYRT</sequence>
<dbReference type="EMBL" id="JADKFW010000005">
    <property type="protein sequence ID" value="MBK9717894.1"/>
    <property type="molecule type" value="Genomic_DNA"/>
</dbReference>
<proteinExistence type="predicted"/>
<name>A0A9D7XDF6_9BACT</name>
<organism evidence="1 2">
    <name type="scientific">Candidatus Defluviibacterium haderslevense</name>
    <dbReference type="NCBI Taxonomy" id="2981993"/>
    <lineage>
        <taxon>Bacteria</taxon>
        <taxon>Pseudomonadati</taxon>
        <taxon>Bacteroidota</taxon>
        <taxon>Saprospiria</taxon>
        <taxon>Saprospirales</taxon>
        <taxon>Saprospiraceae</taxon>
        <taxon>Candidatus Defluviibacterium</taxon>
    </lineage>
</organism>
<evidence type="ECO:0000313" key="1">
    <source>
        <dbReference type="EMBL" id="MBK9717894.1"/>
    </source>
</evidence>
<gene>
    <name evidence="1" type="ORF">IPO85_10330</name>
</gene>
<accession>A0A9D7XDF6</accession>